<evidence type="ECO:0000313" key="1">
    <source>
        <dbReference type="EMBL" id="GEO80178.1"/>
    </source>
</evidence>
<dbReference type="EMBL" id="BJZO01000005">
    <property type="protein sequence ID" value="GEO80178.1"/>
    <property type="molecule type" value="Genomic_DNA"/>
</dbReference>
<evidence type="ECO:0008006" key="3">
    <source>
        <dbReference type="Google" id="ProtNLM"/>
    </source>
</evidence>
<accession>A0A512H437</accession>
<dbReference type="RefSeq" id="WP_147162245.1">
    <property type="nucleotide sequence ID" value="NZ_BJZO01000005.1"/>
</dbReference>
<gene>
    <name evidence="1" type="ORF">ROR02_03090</name>
</gene>
<reference evidence="1 2" key="1">
    <citation type="submission" date="2019-07" db="EMBL/GenBank/DDBJ databases">
        <title>Whole genome shotgun sequence of Rhodospirillum oryzae NBRC 107573.</title>
        <authorList>
            <person name="Hosoyama A."/>
            <person name="Uohara A."/>
            <person name="Ohji S."/>
            <person name="Ichikawa N."/>
        </authorList>
    </citation>
    <scope>NUCLEOTIDE SEQUENCE [LARGE SCALE GENOMIC DNA]</scope>
    <source>
        <strain evidence="1 2">NBRC 107573</strain>
    </source>
</reference>
<proteinExistence type="predicted"/>
<name>A0A512H437_9PROT</name>
<sequence>MRVLVSIPHYFREDPQSAYGSGRMKASARASSLAMALHGLLDLENEASSLVDFRRENGRLAANSVPDLRFEIVVCTLGDNHLMETLAPDLRARVHHQPALCPPEKLGFIAQQILANNMGNSFDFYGIMEDDVLISDRYFFDKLAYFSNDTNKVLFPNRFEIEEHRPNRKLYVDGPYGYVSNPEFEHLLNDRRSCDLAWAGGLVRLQKVVNSHAGCFFLSREQMRFYRAAPAFGDHVTQYVSALESAMTFGVMRTFDVYKPARENADFLEIRHLGVRHLVGPGQA</sequence>
<evidence type="ECO:0000313" key="2">
    <source>
        <dbReference type="Proteomes" id="UP000321567"/>
    </source>
</evidence>
<organism evidence="1 2">
    <name type="scientific">Pararhodospirillum oryzae</name>
    <dbReference type="NCBI Taxonomy" id="478448"/>
    <lineage>
        <taxon>Bacteria</taxon>
        <taxon>Pseudomonadati</taxon>
        <taxon>Pseudomonadota</taxon>
        <taxon>Alphaproteobacteria</taxon>
        <taxon>Rhodospirillales</taxon>
        <taxon>Rhodospirillaceae</taxon>
        <taxon>Pararhodospirillum</taxon>
    </lineage>
</organism>
<dbReference type="Proteomes" id="UP000321567">
    <property type="component" value="Unassembled WGS sequence"/>
</dbReference>
<dbReference type="OrthoDB" id="270676at2"/>
<dbReference type="AlphaFoldDB" id="A0A512H437"/>
<comment type="caution">
    <text evidence="1">The sequence shown here is derived from an EMBL/GenBank/DDBJ whole genome shotgun (WGS) entry which is preliminary data.</text>
</comment>
<keyword evidence="2" id="KW-1185">Reference proteome</keyword>
<protein>
    <recommendedName>
        <fullName evidence="3">Calcium-binding protein</fullName>
    </recommendedName>
</protein>